<evidence type="ECO:0000313" key="2">
    <source>
        <dbReference type="EMBL" id="RKT44346.1"/>
    </source>
</evidence>
<evidence type="ECO:0000313" key="3">
    <source>
        <dbReference type="Proteomes" id="UP000274556"/>
    </source>
</evidence>
<dbReference type="Gene3D" id="3.40.50.1010">
    <property type="entry name" value="5'-nuclease"/>
    <property type="match status" value="1"/>
</dbReference>
<feature type="domain" description="PIN" evidence="1">
    <location>
        <begin position="6"/>
        <end position="121"/>
    </location>
</feature>
<dbReference type="EMBL" id="RBXL01000001">
    <property type="protein sequence ID" value="RKT44346.1"/>
    <property type="molecule type" value="Genomic_DNA"/>
</dbReference>
<reference evidence="2 3" key="1">
    <citation type="submission" date="2018-10" db="EMBL/GenBank/DDBJ databases">
        <title>Genomic Encyclopedia of Archaeal and Bacterial Type Strains, Phase II (KMG-II): from individual species to whole genera.</title>
        <authorList>
            <person name="Goeker M."/>
        </authorList>
    </citation>
    <scope>NUCLEOTIDE SEQUENCE [LARGE SCALE GENOMIC DNA]</scope>
    <source>
        <strain evidence="2 3">DSM 235</strain>
    </source>
</reference>
<accession>A0A495V4L9</accession>
<evidence type="ECO:0000259" key="1">
    <source>
        <dbReference type="Pfam" id="PF01850"/>
    </source>
</evidence>
<dbReference type="InterPro" id="IPR002716">
    <property type="entry name" value="PIN_dom"/>
</dbReference>
<comment type="caution">
    <text evidence="2">The sequence shown here is derived from an EMBL/GenBank/DDBJ whole genome shotgun (WGS) entry which is preliminary data.</text>
</comment>
<dbReference type="OrthoDB" id="574461at2"/>
<name>A0A495V4L9_9GAMM</name>
<dbReference type="SUPFAM" id="SSF88723">
    <property type="entry name" value="PIN domain-like"/>
    <property type="match status" value="1"/>
</dbReference>
<dbReference type="InterPro" id="IPR029060">
    <property type="entry name" value="PIN-like_dom_sf"/>
</dbReference>
<proteinExistence type="predicted"/>
<gene>
    <name evidence="2" type="ORF">BDD21_1725</name>
</gene>
<dbReference type="AlphaFoldDB" id="A0A495V4L9"/>
<protein>
    <submittedName>
        <fullName evidence="2">Putative nucleic acid-binding protein</fullName>
    </submittedName>
</protein>
<dbReference type="Proteomes" id="UP000274556">
    <property type="component" value="Unassembled WGS sequence"/>
</dbReference>
<dbReference type="Pfam" id="PF01850">
    <property type="entry name" value="PIN"/>
    <property type="match status" value="1"/>
</dbReference>
<dbReference type="CDD" id="cd09874">
    <property type="entry name" value="PIN_MT3492-like"/>
    <property type="match status" value="1"/>
</dbReference>
<sequence length="143" mass="16252">MTMTRIFLDTCIVIDLVEGTPEQQDKLKALIAGKEVFGSELVRMESRLQAVRDQRDDLLNIYDSYFDSCLLVPFERSLFDLASRLRIDHGIKTPDALHLAAALTSECEQFFTNDKHLAKAAGHQLEVWDWTRIGEASGQRARP</sequence>
<organism evidence="2 3">
    <name type="scientific">Thiocapsa rosea</name>
    <dbReference type="NCBI Taxonomy" id="69360"/>
    <lineage>
        <taxon>Bacteria</taxon>
        <taxon>Pseudomonadati</taxon>
        <taxon>Pseudomonadota</taxon>
        <taxon>Gammaproteobacteria</taxon>
        <taxon>Chromatiales</taxon>
        <taxon>Chromatiaceae</taxon>
        <taxon>Thiocapsa</taxon>
    </lineage>
</organism>
<keyword evidence="3" id="KW-1185">Reference proteome</keyword>